<feature type="region of interest" description="Disordered" evidence="7">
    <location>
        <begin position="84"/>
        <end position="131"/>
    </location>
</feature>
<keyword evidence="10" id="KW-1185">Reference proteome</keyword>
<evidence type="ECO:0000313" key="10">
    <source>
        <dbReference type="Proteomes" id="UP001206595"/>
    </source>
</evidence>
<dbReference type="Proteomes" id="UP001206595">
    <property type="component" value="Unassembled WGS sequence"/>
</dbReference>
<feature type="region of interest" description="Disordered" evidence="7">
    <location>
        <begin position="315"/>
        <end position="384"/>
    </location>
</feature>
<dbReference type="Gene3D" id="1.10.10.2570">
    <property type="match status" value="1"/>
</dbReference>
<keyword evidence="5" id="KW-0653">Protein transport</keyword>
<evidence type="ECO:0000256" key="7">
    <source>
        <dbReference type="SAM" id="MobiDB-lite"/>
    </source>
</evidence>
<feature type="compositionally biased region" description="Basic and acidic residues" evidence="7">
    <location>
        <begin position="266"/>
        <end position="281"/>
    </location>
</feature>
<evidence type="ECO:0000256" key="6">
    <source>
        <dbReference type="ARBA" id="ARBA00023006"/>
    </source>
</evidence>
<reference evidence="9" key="1">
    <citation type="submission" date="2021-06" db="EMBL/GenBank/DDBJ databases">
        <authorList>
            <consortium name="DOE Joint Genome Institute"/>
            <person name="Mondo S.J."/>
            <person name="Amses K.R."/>
            <person name="Simmons D.R."/>
            <person name="Longcore J.E."/>
            <person name="Seto K."/>
            <person name="Alves G.H."/>
            <person name="Bonds A.E."/>
            <person name="Quandt C.A."/>
            <person name="Davis W.J."/>
            <person name="Chang Y."/>
            <person name="Letcher P.M."/>
            <person name="Powell M.J."/>
            <person name="Kuo A."/>
            <person name="Labutti K."/>
            <person name="Pangilinan J."/>
            <person name="Andreopoulos W."/>
            <person name="Tritt A."/>
            <person name="Riley R."/>
            <person name="Hundley H."/>
            <person name="Johnson J."/>
            <person name="Lipzen A."/>
            <person name="Barry K."/>
            <person name="Berbee M.L."/>
            <person name="Buchler N.E."/>
            <person name="Grigoriev I.V."/>
            <person name="Spatafora J.W."/>
            <person name="Stajich J.E."/>
            <person name="James T.Y."/>
        </authorList>
    </citation>
    <scope>NUCLEOTIDE SEQUENCE</scope>
    <source>
        <strain evidence="9">AG</strain>
    </source>
</reference>
<comment type="subcellular location">
    <subcellularLocation>
        <location evidence="1">Preautophagosomal structure</location>
    </subcellularLocation>
</comment>
<comment type="caution">
    <text evidence="9">The sequence shown here is derived from an EMBL/GenBank/DDBJ whole genome shotgun (WGS) entry which is preliminary data.</text>
</comment>
<keyword evidence="4" id="KW-0813">Transport</keyword>
<evidence type="ECO:0000256" key="3">
    <source>
        <dbReference type="ARBA" id="ARBA00013784"/>
    </source>
</evidence>
<dbReference type="GeneID" id="75913033"/>
<feature type="region of interest" description="Disordered" evidence="7">
    <location>
        <begin position="147"/>
        <end position="302"/>
    </location>
</feature>
<dbReference type="GO" id="GO:0000045">
    <property type="term" value="P:autophagosome assembly"/>
    <property type="evidence" value="ECO:0007669"/>
    <property type="project" value="InterPro"/>
</dbReference>
<feature type="compositionally biased region" description="Low complexity" evidence="7">
    <location>
        <begin position="215"/>
        <end position="224"/>
    </location>
</feature>
<evidence type="ECO:0000256" key="1">
    <source>
        <dbReference type="ARBA" id="ARBA00004329"/>
    </source>
</evidence>
<sequence length="411" mass="45775">MPQKEEPHHVIVRLPFQRPEDFEEPPLIVWTEEMEHRLWQYTSQKNTDWNSIARQLEVPTQILIRHAAFLYETQLRGIQQQLRMGEMGKGKASDSASASGRSSRASRPSSAMHAHSDIGNRPISTVNATSPTVDNVSDSLYLSTVSATSHPRSFGSPGRPYMTRQTSQDKSSNTEPMVQATSPLPPLESSFHNMKRSRMAEHEMTNSQLEDEASTKTSSASGSGVLQKSLPLDAWDRQELTGGGASDFAPDEDDSSQENDDYDNNDNDKNDNFEERFHELYVDEEDAPAFLPSSTRSPRGHSNSIMSLLKSVVIDKQSPFRHEPSSSSLPTSPDMRQQQPPSAQQLRSPLRHERTHQLSTAEEFTTEGTNSVGSSFSDVSDSSVTQSALEDAYMSKFNGSKMSTLTLSKKY</sequence>
<gene>
    <name evidence="9" type="ORF">K450DRAFT_233026</name>
</gene>
<feature type="domain" description="Atg29 N-terminal" evidence="8">
    <location>
        <begin position="9"/>
        <end position="58"/>
    </location>
</feature>
<evidence type="ECO:0000259" key="8">
    <source>
        <dbReference type="Pfam" id="PF18388"/>
    </source>
</evidence>
<feature type="compositionally biased region" description="Low complexity" evidence="7">
    <location>
        <begin position="93"/>
        <end position="113"/>
    </location>
</feature>
<evidence type="ECO:0000256" key="4">
    <source>
        <dbReference type="ARBA" id="ARBA00022448"/>
    </source>
</evidence>
<reference evidence="9" key="2">
    <citation type="journal article" date="2022" name="Proc. Natl. Acad. Sci. U.S.A.">
        <title>Diploid-dominant life cycles characterize the early evolution of Fungi.</title>
        <authorList>
            <person name="Amses K.R."/>
            <person name="Simmons D.R."/>
            <person name="Longcore J.E."/>
            <person name="Mondo S.J."/>
            <person name="Seto K."/>
            <person name="Jeronimo G.H."/>
            <person name="Bonds A.E."/>
            <person name="Quandt C.A."/>
            <person name="Davis W.J."/>
            <person name="Chang Y."/>
            <person name="Federici B.A."/>
            <person name="Kuo A."/>
            <person name="LaButti K."/>
            <person name="Pangilinan J."/>
            <person name="Andreopoulos W."/>
            <person name="Tritt A."/>
            <person name="Riley R."/>
            <person name="Hundley H."/>
            <person name="Johnson J."/>
            <person name="Lipzen A."/>
            <person name="Barry K."/>
            <person name="Lang B.F."/>
            <person name="Cuomo C.A."/>
            <person name="Buchler N.E."/>
            <person name="Grigoriev I.V."/>
            <person name="Spatafora J.W."/>
            <person name="Stajich J.E."/>
            <person name="James T.Y."/>
        </authorList>
    </citation>
    <scope>NUCLEOTIDE SEQUENCE</scope>
    <source>
        <strain evidence="9">AG</strain>
    </source>
</reference>
<dbReference type="InterPro" id="IPR039362">
    <property type="entry name" value="ATG29_sf"/>
</dbReference>
<dbReference type="PANTHER" id="PTHR40012">
    <property type="entry name" value="AUTOPHAGY-RELATED PROTEIN 29"/>
    <property type="match status" value="1"/>
</dbReference>
<feature type="compositionally biased region" description="Polar residues" evidence="7">
    <location>
        <begin position="122"/>
        <end position="131"/>
    </location>
</feature>
<dbReference type="Pfam" id="PF18388">
    <property type="entry name" value="ATG29_N"/>
    <property type="match status" value="1"/>
</dbReference>
<dbReference type="InterPro" id="IPR040666">
    <property type="entry name" value="Atg29_N"/>
</dbReference>
<evidence type="ECO:0000313" key="9">
    <source>
        <dbReference type="EMBL" id="KAI8581428.1"/>
    </source>
</evidence>
<feature type="compositionally biased region" description="Low complexity" evidence="7">
    <location>
        <begin position="371"/>
        <end position="384"/>
    </location>
</feature>
<evidence type="ECO:0000256" key="2">
    <source>
        <dbReference type="ARBA" id="ARBA00010082"/>
    </source>
</evidence>
<feature type="compositionally biased region" description="Acidic residues" evidence="7">
    <location>
        <begin position="249"/>
        <end position="265"/>
    </location>
</feature>
<dbReference type="GO" id="GO:0015031">
    <property type="term" value="P:protein transport"/>
    <property type="evidence" value="ECO:0007669"/>
    <property type="project" value="UniProtKB-KW"/>
</dbReference>
<keyword evidence="6" id="KW-0072">Autophagy</keyword>
<feature type="compositionally biased region" description="Polar residues" evidence="7">
    <location>
        <begin position="357"/>
        <end position="370"/>
    </location>
</feature>
<dbReference type="InterPro" id="IPR039113">
    <property type="entry name" value="ATG29"/>
</dbReference>
<comment type="similarity">
    <text evidence="2">Belongs to the ATG29 family.</text>
</comment>
<feature type="compositionally biased region" description="Polar residues" evidence="7">
    <location>
        <begin position="292"/>
        <end position="302"/>
    </location>
</feature>
<feature type="compositionally biased region" description="Polar residues" evidence="7">
    <location>
        <begin position="325"/>
        <end position="347"/>
    </location>
</feature>
<dbReference type="RefSeq" id="XP_051446432.1">
    <property type="nucleotide sequence ID" value="XM_051587688.1"/>
</dbReference>
<feature type="compositionally biased region" description="Polar residues" evidence="7">
    <location>
        <begin position="163"/>
        <end position="182"/>
    </location>
</feature>
<dbReference type="AlphaFoldDB" id="A0AAD5ECI4"/>
<name>A0AAD5ECI4_UMBRA</name>
<accession>A0AAD5ECI4</accession>
<organism evidence="9 10">
    <name type="scientific">Umbelopsis ramanniana AG</name>
    <dbReference type="NCBI Taxonomy" id="1314678"/>
    <lineage>
        <taxon>Eukaryota</taxon>
        <taxon>Fungi</taxon>
        <taxon>Fungi incertae sedis</taxon>
        <taxon>Mucoromycota</taxon>
        <taxon>Mucoromycotina</taxon>
        <taxon>Umbelopsidomycetes</taxon>
        <taxon>Umbelopsidales</taxon>
        <taxon>Umbelopsidaceae</taxon>
        <taxon>Umbelopsis</taxon>
    </lineage>
</organism>
<dbReference type="GO" id="GO:0000407">
    <property type="term" value="C:phagophore assembly site"/>
    <property type="evidence" value="ECO:0007669"/>
    <property type="project" value="UniProtKB-SubCell"/>
</dbReference>
<dbReference type="PANTHER" id="PTHR40012:SF1">
    <property type="entry name" value="AUTOPHAGY-RELATED PROTEIN 29"/>
    <property type="match status" value="1"/>
</dbReference>
<evidence type="ECO:0000256" key="5">
    <source>
        <dbReference type="ARBA" id="ARBA00022927"/>
    </source>
</evidence>
<protein>
    <recommendedName>
        <fullName evidence="3">Autophagy-related protein 29</fullName>
    </recommendedName>
</protein>
<dbReference type="EMBL" id="MU620906">
    <property type="protein sequence ID" value="KAI8581428.1"/>
    <property type="molecule type" value="Genomic_DNA"/>
</dbReference>
<proteinExistence type="inferred from homology"/>